<keyword evidence="3" id="KW-0574">Periplasm</keyword>
<keyword evidence="4" id="KW-0456">Lyase</keyword>
<dbReference type="AlphaFoldDB" id="A0A9D1GJQ3"/>
<evidence type="ECO:0000259" key="6">
    <source>
        <dbReference type="Pfam" id="PF16889"/>
    </source>
</evidence>
<keyword evidence="2" id="KW-0732">Signal</keyword>
<evidence type="ECO:0000256" key="3">
    <source>
        <dbReference type="ARBA" id="ARBA00022764"/>
    </source>
</evidence>
<comment type="caution">
    <text evidence="7">The sequence shown here is derived from an EMBL/GenBank/DDBJ whole genome shotgun (WGS) entry which is preliminary data.</text>
</comment>
<feature type="domain" description="Heparinase II/III-like C-terminal" evidence="5">
    <location>
        <begin position="364"/>
        <end position="571"/>
    </location>
</feature>
<dbReference type="InterPro" id="IPR008929">
    <property type="entry name" value="Chondroitin_lyas"/>
</dbReference>
<reference evidence="7" key="2">
    <citation type="journal article" date="2021" name="PeerJ">
        <title>Extensive microbial diversity within the chicken gut microbiome revealed by metagenomics and culture.</title>
        <authorList>
            <person name="Gilroy R."/>
            <person name="Ravi A."/>
            <person name="Getino M."/>
            <person name="Pursley I."/>
            <person name="Horton D.L."/>
            <person name="Alikhan N.F."/>
            <person name="Baker D."/>
            <person name="Gharbi K."/>
            <person name="Hall N."/>
            <person name="Watson M."/>
            <person name="Adriaenssens E.M."/>
            <person name="Foster-Nyarko E."/>
            <person name="Jarju S."/>
            <person name="Secka A."/>
            <person name="Antonio M."/>
            <person name="Oren A."/>
            <person name="Chaudhuri R.R."/>
            <person name="La Ragione R."/>
            <person name="Hildebrand F."/>
            <person name="Pallen M.J."/>
        </authorList>
    </citation>
    <scope>NUCLEOTIDE SEQUENCE</scope>
    <source>
        <strain evidence="7">CHK123-3438</strain>
    </source>
</reference>
<protein>
    <submittedName>
        <fullName evidence="7">Heparinase II/III family protein</fullName>
    </submittedName>
</protein>
<dbReference type="PANTHER" id="PTHR39210">
    <property type="entry name" value="HEPARIN-SULFATE LYASE"/>
    <property type="match status" value="1"/>
</dbReference>
<evidence type="ECO:0000313" key="8">
    <source>
        <dbReference type="Proteomes" id="UP000886860"/>
    </source>
</evidence>
<gene>
    <name evidence="7" type="ORF">IAB60_05670</name>
</gene>
<evidence type="ECO:0000313" key="7">
    <source>
        <dbReference type="EMBL" id="HIT41579.1"/>
    </source>
</evidence>
<reference evidence="7" key="1">
    <citation type="submission" date="2020-10" db="EMBL/GenBank/DDBJ databases">
        <authorList>
            <person name="Gilroy R."/>
        </authorList>
    </citation>
    <scope>NUCLEOTIDE SEQUENCE</scope>
    <source>
        <strain evidence="7">CHK123-3438</strain>
    </source>
</reference>
<dbReference type="InterPro" id="IPR031680">
    <property type="entry name" value="Hepar_II_III_N"/>
</dbReference>
<evidence type="ECO:0000256" key="1">
    <source>
        <dbReference type="ARBA" id="ARBA00004418"/>
    </source>
</evidence>
<sequence length="676" mass="77679">MQNLMDSEQKLRAFRQKAVRFSENYNAAALKDWFCGDGRDEIGEILRQADSLMQNTFTFTDRWDMEPCAVCYRLDPLIWDVSPNGDPEWVYMLNRHEYLKKLLLAGWYTGTPDYFLKAKEFILHWIDHNTVGPKASLTTRTIDTGIRCANWLPVLVHLTAQDLLTDQEILTVIGSIREQFLYLKASYVPKYTLSNWGVLQTSSILLNGLWLDGFLEPEIVEWAEKELLRQLSFQIYEDGSHWEQSIMYHIEVLNCVSTWLIMKQQLGMPSDTADETSIREILHSMYRYVQMAAGPDHIQPAQGDSDCTDVRDVLSRGALLFSDPQLRFGGYEKLDLDNVWFFGAPGLRAFQTIPAKAPADCCGRFPVSGNYFFRTGWDENASYTYLHNGPLGSSHGHVDLTHISNYFCGRPFLVDSGRYSYVEEEPLRGMLKDGEAHNVCIIDDARAGLADGSWSYAFFGDSLKNYEKTIEDIHYGEMPFLSREPDGGPAFHNRQVLIFPEGIWFISDDLRMEGTHKSRCRFHFSPEVAVVKELPERGEVLLENDGIRLKLGACEPLEKERTLLSRRYNETEEHWVFTSSRTWHQEGQMISWLIPENAEIRDTPVYQAEAENPCPPEQVTAKEVWLDGKLAYVILLFRHEIFRGRKIFSCHGTDCRGKVLVLKNEGGAFRALRFKA</sequence>
<dbReference type="PANTHER" id="PTHR39210:SF1">
    <property type="entry name" value="HEPARIN-SULFATE LYASE"/>
    <property type="match status" value="1"/>
</dbReference>
<dbReference type="GO" id="GO:0042597">
    <property type="term" value="C:periplasmic space"/>
    <property type="evidence" value="ECO:0007669"/>
    <property type="project" value="UniProtKB-SubCell"/>
</dbReference>
<dbReference type="GO" id="GO:0016829">
    <property type="term" value="F:lyase activity"/>
    <property type="evidence" value="ECO:0007669"/>
    <property type="project" value="UniProtKB-KW"/>
</dbReference>
<feature type="domain" description="Heparin-sulfate lyase N-terminal" evidence="6">
    <location>
        <begin position="52"/>
        <end position="323"/>
    </location>
</feature>
<evidence type="ECO:0000259" key="5">
    <source>
        <dbReference type="Pfam" id="PF07940"/>
    </source>
</evidence>
<organism evidence="7 8">
    <name type="scientific">Candidatus Caccovicinus merdipullorum</name>
    <dbReference type="NCBI Taxonomy" id="2840724"/>
    <lineage>
        <taxon>Bacteria</taxon>
        <taxon>Bacillati</taxon>
        <taxon>Bacillota</taxon>
        <taxon>Clostridia</taxon>
        <taxon>Eubacteriales</taxon>
        <taxon>Candidatus Caccovicinus</taxon>
    </lineage>
</organism>
<proteinExistence type="predicted"/>
<dbReference type="Proteomes" id="UP000886860">
    <property type="component" value="Unassembled WGS sequence"/>
</dbReference>
<dbReference type="Gene3D" id="1.50.10.100">
    <property type="entry name" value="Chondroitin AC/alginate lyase"/>
    <property type="match status" value="1"/>
</dbReference>
<dbReference type="EMBL" id="DVKS01000094">
    <property type="protein sequence ID" value="HIT41579.1"/>
    <property type="molecule type" value="Genomic_DNA"/>
</dbReference>
<name>A0A9D1GJQ3_9FIRM</name>
<dbReference type="InterPro" id="IPR012480">
    <property type="entry name" value="Hepar_II_III_C"/>
</dbReference>
<dbReference type="SUPFAM" id="SSF48230">
    <property type="entry name" value="Chondroitin AC/alginate lyase"/>
    <property type="match status" value="1"/>
</dbReference>
<evidence type="ECO:0000256" key="2">
    <source>
        <dbReference type="ARBA" id="ARBA00022729"/>
    </source>
</evidence>
<dbReference type="Pfam" id="PF16889">
    <property type="entry name" value="Hepar_II_III_N"/>
    <property type="match status" value="1"/>
</dbReference>
<dbReference type="Pfam" id="PF07940">
    <property type="entry name" value="Hepar_II_III_C"/>
    <property type="match status" value="1"/>
</dbReference>
<evidence type="ECO:0000256" key="4">
    <source>
        <dbReference type="ARBA" id="ARBA00023239"/>
    </source>
</evidence>
<dbReference type="Gene3D" id="2.70.98.70">
    <property type="match status" value="1"/>
</dbReference>
<comment type="subcellular location">
    <subcellularLocation>
        <location evidence="1">Periplasm</location>
    </subcellularLocation>
</comment>
<accession>A0A9D1GJQ3</accession>